<dbReference type="KEGG" id="bsei:KMZ68_06455"/>
<dbReference type="Proteomes" id="UP000680805">
    <property type="component" value="Chromosome"/>
</dbReference>
<dbReference type="RefSeq" id="WP_215615003.1">
    <property type="nucleotide sequence ID" value="NZ_CP076135.1"/>
</dbReference>
<organism evidence="7 8">
    <name type="scientific">Bradyrhizobium sediminis</name>
    <dbReference type="NCBI Taxonomy" id="2840469"/>
    <lineage>
        <taxon>Bacteria</taxon>
        <taxon>Pseudomonadati</taxon>
        <taxon>Pseudomonadota</taxon>
        <taxon>Alphaproteobacteria</taxon>
        <taxon>Hyphomicrobiales</taxon>
        <taxon>Nitrobacteraceae</taxon>
        <taxon>Bradyrhizobium</taxon>
    </lineage>
</organism>
<dbReference type="InterPro" id="IPR008927">
    <property type="entry name" value="6-PGluconate_DH-like_C_sf"/>
</dbReference>
<evidence type="ECO:0000313" key="8">
    <source>
        <dbReference type="Proteomes" id="UP000680805"/>
    </source>
</evidence>
<dbReference type="PRINTS" id="PR00076">
    <property type="entry name" value="6PGDHDRGNASE"/>
</dbReference>
<evidence type="ECO:0000256" key="2">
    <source>
        <dbReference type="ARBA" id="ARBA00008419"/>
    </source>
</evidence>
<protein>
    <submittedName>
        <fullName evidence="7">Decarboxylating 6-phosphogluconate dehydrogenase</fullName>
    </submittedName>
</protein>
<dbReference type="GO" id="GO:0019521">
    <property type="term" value="P:D-gluconate metabolic process"/>
    <property type="evidence" value="ECO:0007669"/>
    <property type="project" value="UniProtKB-KW"/>
</dbReference>
<dbReference type="GO" id="GO:0004616">
    <property type="term" value="F:phosphogluconate dehydrogenase (decarboxylating) activity"/>
    <property type="evidence" value="ECO:0007669"/>
    <property type="project" value="InterPro"/>
</dbReference>
<evidence type="ECO:0000259" key="6">
    <source>
        <dbReference type="SMART" id="SM01350"/>
    </source>
</evidence>
<comment type="similarity">
    <text evidence="2">Belongs to the 6-phosphogluconate dehydrogenase family.</text>
</comment>
<dbReference type="EMBL" id="CP076135">
    <property type="protein sequence ID" value="QWG19481.1"/>
    <property type="molecule type" value="Genomic_DNA"/>
</dbReference>
<evidence type="ECO:0000256" key="4">
    <source>
        <dbReference type="ARBA" id="ARBA00023064"/>
    </source>
</evidence>
<feature type="domain" description="6-phosphogluconate dehydrogenase C-terminal" evidence="6">
    <location>
        <begin position="188"/>
        <end position="325"/>
    </location>
</feature>
<evidence type="ECO:0000256" key="3">
    <source>
        <dbReference type="ARBA" id="ARBA00023002"/>
    </source>
</evidence>
<dbReference type="PANTHER" id="PTHR11811">
    <property type="entry name" value="6-PHOSPHOGLUCONATE DEHYDROGENASE"/>
    <property type="match status" value="1"/>
</dbReference>
<dbReference type="NCBIfam" id="NF007161">
    <property type="entry name" value="PRK09599.1"/>
    <property type="match status" value="1"/>
</dbReference>
<gene>
    <name evidence="7" type="primary">gnd</name>
    <name evidence="7" type="ORF">KMZ68_06455</name>
</gene>
<dbReference type="GO" id="GO:0050661">
    <property type="term" value="F:NADP binding"/>
    <property type="evidence" value="ECO:0007669"/>
    <property type="project" value="InterPro"/>
</dbReference>
<dbReference type="NCBIfam" id="TIGR00872">
    <property type="entry name" value="gnd_rel"/>
    <property type="match status" value="1"/>
</dbReference>
<dbReference type="Gene3D" id="3.40.50.720">
    <property type="entry name" value="NAD(P)-binding Rossmann-like Domain"/>
    <property type="match status" value="1"/>
</dbReference>
<dbReference type="SUPFAM" id="SSF51735">
    <property type="entry name" value="NAD(P)-binding Rossmann-fold domains"/>
    <property type="match status" value="1"/>
</dbReference>
<dbReference type="InterPro" id="IPR004849">
    <property type="entry name" value="6DGDH_YqeC"/>
</dbReference>
<dbReference type="InterPro" id="IPR006114">
    <property type="entry name" value="6PGDH_C"/>
</dbReference>
<comment type="pathway">
    <text evidence="1">Carbohydrate degradation; pentose phosphate pathway.</text>
</comment>
<sequence length="345" mass="37141">MQLGMIGLGRMGGNIVRRLMKHGHSTVVYDKDPKAVAALAAEGAAGAAGAGSLQDFVSRLERPRSVWVMLPAGRITEATIDELTKLMQAGDVIIDGGNSFWQDDVRRGKALREHGIHYVDVGTSGGVWGIERGYCMMIGGDKAVIDRLDPIFASLAPGPGDIPRTAGREGRDARIEQGYIHAGPIGAGHFVKMIHNGIEYGLMQAYAEGFDILRNANIEALPAEHRFDFDIADIAEVWRRGSVISSWLLDLTASALAKNPTLESYSGFVEDSGEGRWTVNAAVDEAVPAEVLTAALFARFRSRKDHTFAEKVLSAMRDGFGGHKEPQQGPGPVQQNAPDTVKPKA</sequence>
<dbReference type="InterPro" id="IPR006183">
    <property type="entry name" value="Pgluconate_DH"/>
</dbReference>
<keyword evidence="3" id="KW-0560">Oxidoreductase</keyword>
<dbReference type="Pfam" id="PF00393">
    <property type="entry name" value="6PGD"/>
    <property type="match status" value="1"/>
</dbReference>
<accession>A0A975NRP7</accession>
<feature type="region of interest" description="Disordered" evidence="5">
    <location>
        <begin position="318"/>
        <end position="345"/>
    </location>
</feature>
<dbReference type="InterPro" id="IPR036291">
    <property type="entry name" value="NAD(P)-bd_dom_sf"/>
</dbReference>
<evidence type="ECO:0000256" key="5">
    <source>
        <dbReference type="SAM" id="MobiDB-lite"/>
    </source>
</evidence>
<dbReference type="InterPro" id="IPR006115">
    <property type="entry name" value="6PGDH_NADP-bd"/>
</dbReference>
<reference evidence="7" key="1">
    <citation type="submission" date="2021-06" db="EMBL/GenBank/DDBJ databases">
        <title>Bradyrhizobium sp. S2-11-2 Genome sequencing.</title>
        <authorList>
            <person name="Jin L."/>
        </authorList>
    </citation>
    <scope>NUCLEOTIDE SEQUENCE</scope>
    <source>
        <strain evidence="7">S2-11-2</strain>
    </source>
</reference>
<evidence type="ECO:0000256" key="1">
    <source>
        <dbReference type="ARBA" id="ARBA00004959"/>
    </source>
</evidence>
<name>A0A975NRP7_9BRAD</name>
<dbReference type="InterPro" id="IPR013328">
    <property type="entry name" value="6PGD_dom2"/>
</dbReference>
<dbReference type="GO" id="GO:0006098">
    <property type="term" value="P:pentose-phosphate shunt"/>
    <property type="evidence" value="ECO:0007669"/>
    <property type="project" value="InterPro"/>
</dbReference>
<dbReference type="SMART" id="SM01350">
    <property type="entry name" value="6PGD"/>
    <property type="match status" value="1"/>
</dbReference>
<dbReference type="AlphaFoldDB" id="A0A975NRP7"/>
<dbReference type="SUPFAM" id="SSF48179">
    <property type="entry name" value="6-phosphogluconate dehydrogenase C-terminal domain-like"/>
    <property type="match status" value="1"/>
</dbReference>
<keyword evidence="4" id="KW-0311">Gluconate utilization</keyword>
<proteinExistence type="inferred from homology"/>
<dbReference type="Pfam" id="PF03446">
    <property type="entry name" value="NAD_binding_2"/>
    <property type="match status" value="1"/>
</dbReference>
<dbReference type="Gene3D" id="1.10.1040.10">
    <property type="entry name" value="N-(1-d-carboxylethyl)-l-norvaline Dehydrogenase, domain 2"/>
    <property type="match status" value="1"/>
</dbReference>
<evidence type="ECO:0000313" key="7">
    <source>
        <dbReference type="EMBL" id="QWG19481.1"/>
    </source>
</evidence>